<dbReference type="AlphaFoldDB" id="A0A0H2R4Y3"/>
<dbReference type="Proteomes" id="UP000053477">
    <property type="component" value="Unassembled WGS sequence"/>
</dbReference>
<gene>
    <name evidence="1" type="ORF">SCHPADRAFT_675847</name>
</gene>
<sequence length="109" mass="12518">MQHRRMPLRGDSFREVIENELPPVFQPLHFGLQVGEDAYGLVPSRTAPVQRLSTYKLYLAMVEPQKKLRFFKRTTTFLLSVCECYATYILNTKGADENTPCKGSFALFP</sequence>
<protein>
    <submittedName>
        <fullName evidence="1">Uncharacterized protein</fullName>
    </submittedName>
</protein>
<proteinExistence type="predicted"/>
<evidence type="ECO:0000313" key="1">
    <source>
        <dbReference type="EMBL" id="KLO06860.1"/>
    </source>
</evidence>
<accession>A0A0H2R4Y3</accession>
<evidence type="ECO:0000313" key="2">
    <source>
        <dbReference type="Proteomes" id="UP000053477"/>
    </source>
</evidence>
<reference evidence="1 2" key="1">
    <citation type="submission" date="2015-04" db="EMBL/GenBank/DDBJ databases">
        <title>Complete genome sequence of Schizopora paradoxa KUC8140, a cosmopolitan wood degrader in East Asia.</title>
        <authorList>
            <consortium name="DOE Joint Genome Institute"/>
            <person name="Min B."/>
            <person name="Park H."/>
            <person name="Jang Y."/>
            <person name="Kim J.-J."/>
            <person name="Kim K.H."/>
            <person name="Pangilinan J."/>
            <person name="Lipzen A."/>
            <person name="Riley R."/>
            <person name="Grigoriev I.V."/>
            <person name="Spatafora J.W."/>
            <person name="Choi I.-G."/>
        </authorList>
    </citation>
    <scope>NUCLEOTIDE SEQUENCE [LARGE SCALE GENOMIC DNA]</scope>
    <source>
        <strain evidence="1 2">KUC8140</strain>
    </source>
</reference>
<keyword evidence="2" id="KW-1185">Reference proteome</keyword>
<name>A0A0H2R4Y3_9AGAM</name>
<organism evidence="1 2">
    <name type="scientific">Schizopora paradoxa</name>
    <dbReference type="NCBI Taxonomy" id="27342"/>
    <lineage>
        <taxon>Eukaryota</taxon>
        <taxon>Fungi</taxon>
        <taxon>Dikarya</taxon>
        <taxon>Basidiomycota</taxon>
        <taxon>Agaricomycotina</taxon>
        <taxon>Agaricomycetes</taxon>
        <taxon>Hymenochaetales</taxon>
        <taxon>Schizoporaceae</taxon>
        <taxon>Schizopora</taxon>
    </lineage>
</organism>
<dbReference type="EMBL" id="KQ086177">
    <property type="protein sequence ID" value="KLO06860.1"/>
    <property type="molecule type" value="Genomic_DNA"/>
</dbReference>
<dbReference type="InParanoid" id="A0A0H2R4Y3"/>